<evidence type="ECO:0000313" key="2">
    <source>
        <dbReference type="EMBL" id="SNB67227.1"/>
    </source>
</evidence>
<feature type="domain" description="YMGG-like Gly-zipper" evidence="1">
    <location>
        <begin position="35"/>
        <end position="73"/>
    </location>
</feature>
<proteinExistence type="predicted"/>
<sequence length="82" mass="8053">MKTQMCRSIPRALGALVLVATLGLSACEVNRETGSRTLTGAAVGAGAGAVTGLITGDFLGKAATGAAAGAAGGFIYDQIQKR</sequence>
<keyword evidence="3" id="KW-1185">Reference proteome</keyword>
<protein>
    <recommendedName>
        <fullName evidence="1">YMGG-like Gly-zipper domain-containing protein</fullName>
    </recommendedName>
</protein>
<organism evidence="2 3">
    <name type="scientific">Arboricoccus pini</name>
    <dbReference type="NCBI Taxonomy" id="1963835"/>
    <lineage>
        <taxon>Bacteria</taxon>
        <taxon>Pseudomonadati</taxon>
        <taxon>Pseudomonadota</taxon>
        <taxon>Alphaproteobacteria</taxon>
        <taxon>Geminicoccales</taxon>
        <taxon>Geminicoccaceae</taxon>
        <taxon>Arboricoccus</taxon>
    </lineage>
</organism>
<dbReference type="EMBL" id="FYEH01000005">
    <property type="protein sequence ID" value="SNB67227.1"/>
    <property type="molecule type" value="Genomic_DNA"/>
</dbReference>
<dbReference type="AlphaFoldDB" id="A0A212R5A7"/>
<gene>
    <name evidence="2" type="ORF">SAMN07250955_105282</name>
</gene>
<reference evidence="2 3" key="1">
    <citation type="submission" date="2017-06" db="EMBL/GenBank/DDBJ databases">
        <authorList>
            <person name="Kim H.J."/>
            <person name="Triplett B.A."/>
        </authorList>
    </citation>
    <scope>NUCLEOTIDE SEQUENCE [LARGE SCALE GENOMIC DNA]</scope>
    <source>
        <strain evidence="2 3">B29T1</strain>
    </source>
</reference>
<accession>A0A212R5A7</accession>
<evidence type="ECO:0000313" key="3">
    <source>
        <dbReference type="Proteomes" id="UP000197065"/>
    </source>
</evidence>
<dbReference type="Pfam" id="PF13441">
    <property type="entry name" value="Gly-zipper_YMGG"/>
    <property type="match status" value="1"/>
</dbReference>
<dbReference type="PROSITE" id="PS51257">
    <property type="entry name" value="PROKAR_LIPOPROTEIN"/>
    <property type="match status" value="1"/>
</dbReference>
<evidence type="ECO:0000259" key="1">
    <source>
        <dbReference type="Pfam" id="PF13441"/>
    </source>
</evidence>
<dbReference type="Proteomes" id="UP000197065">
    <property type="component" value="Unassembled WGS sequence"/>
</dbReference>
<dbReference type="InterPro" id="IPR027367">
    <property type="entry name" value="Gly-zipper_YMGG"/>
</dbReference>
<name>A0A212R5A7_9PROT</name>
<dbReference type="RefSeq" id="WP_207761997.1">
    <property type="nucleotide sequence ID" value="NZ_FYEH01000005.1"/>
</dbReference>